<keyword evidence="8" id="KW-1185">Reference proteome</keyword>
<dbReference type="InterPro" id="IPR024370">
    <property type="entry name" value="PBP_domain"/>
</dbReference>
<sequence length="389" mass="39803">MAGPTDFIVWKAVLLKITRIGRASGLAVAAALALSACGSASNDDSSNTANNSGAAASSSGGSGSSADTSCFSGSLSAEGSTAQQNAITQAISSYQAKCNGAKITYNGTGSGAGITKFIAKQVDFAGSDSALNPDKGEPAKAKTACKSDALDIPMVTGPIAVSYNVKGVGKLNLTPQLIAKIFSGKIKTWNDPAIKAANKGVDLPGTKISVFFRSDSSGTTDNFTNYMNTVDPANWPDKHDKTWKGSVGQGKAKTAGVASAVKATDGGIGYVEWGYAIQNKLDMASVDGVKLTADSAGKAVEAAKVVGKGKDLSLKIDYKTKAEGAYPIVLVTYEVVCSKYSDATKAKNVKAFLSYMASSEFQKQLTGVGAAPLPAPIQSKVVESINSIS</sequence>
<name>A0A916TFL3_9MICO</name>
<dbReference type="EMBL" id="BMHI01000006">
    <property type="protein sequence ID" value="GGB43414.1"/>
    <property type="molecule type" value="Genomic_DNA"/>
</dbReference>
<dbReference type="Pfam" id="PF12849">
    <property type="entry name" value="PBP_like_2"/>
    <property type="match status" value="1"/>
</dbReference>
<dbReference type="InterPro" id="IPR050962">
    <property type="entry name" value="Phosphate-bind_PstS"/>
</dbReference>
<feature type="binding site" evidence="5">
    <location>
        <begin position="80"/>
        <end position="82"/>
    </location>
    <ligand>
        <name>phosphate</name>
        <dbReference type="ChEBI" id="CHEBI:43474"/>
    </ligand>
</feature>
<dbReference type="InterPro" id="IPR005673">
    <property type="entry name" value="ABC_phos-bd_PstS"/>
</dbReference>
<feature type="binding site" evidence="5">
    <location>
        <begin position="217"/>
        <end position="219"/>
    </location>
    <ligand>
        <name>phosphate</name>
        <dbReference type="ChEBI" id="CHEBI:43474"/>
    </ligand>
</feature>
<evidence type="ECO:0000256" key="3">
    <source>
        <dbReference type="ARBA" id="ARBA00022592"/>
    </source>
</evidence>
<dbReference type="CDD" id="cd13565">
    <property type="entry name" value="PBP2_PstS"/>
    <property type="match status" value="1"/>
</dbReference>
<dbReference type="PANTHER" id="PTHR42996">
    <property type="entry name" value="PHOSPHATE-BINDING PROTEIN PSTS"/>
    <property type="match status" value="1"/>
</dbReference>
<dbReference type="GO" id="GO:0043190">
    <property type="term" value="C:ATP-binding cassette (ABC) transporter complex"/>
    <property type="evidence" value="ECO:0007669"/>
    <property type="project" value="InterPro"/>
</dbReference>
<feature type="domain" description="PBP" evidence="6">
    <location>
        <begin position="72"/>
        <end position="360"/>
    </location>
</feature>
<feature type="binding site" evidence="5">
    <location>
        <position position="128"/>
    </location>
    <ligand>
        <name>phosphate</name>
        <dbReference type="ChEBI" id="CHEBI:43474"/>
    </ligand>
</feature>
<dbReference type="SUPFAM" id="SSF53850">
    <property type="entry name" value="Periplasmic binding protein-like II"/>
    <property type="match status" value="1"/>
</dbReference>
<dbReference type="PIRSF" id="PIRSF002756">
    <property type="entry name" value="PstS"/>
    <property type="match status" value="1"/>
</dbReference>
<evidence type="ECO:0000256" key="4">
    <source>
        <dbReference type="PIRNR" id="PIRNR002756"/>
    </source>
</evidence>
<evidence type="ECO:0000259" key="6">
    <source>
        <dbReference type="Pfam" id="PF12849"/>
    </source>
</evidence>
<evidence type="ECO:0000256" key="5">
    <source>
        <dbReference type="PIRSR" id="PIRSR002756-1"/>
    </source>
</evidence>
<evidence type="ECO:0000256" key="1">
    <source>
        <dbReference type="ARBA" id="ARBA00008725"/>
    </source>
</evidence>
<keyword evidence="2 4" id="KW-0813">Transport</keyword>
<gene>
    <name evidence="7" type="primary">pstS2</name>
    <name evidence="7" type="ORF">GCM10011492_37990</name>
</gene>
<dbReference type="GO" id="GO:0035435">
    <property type="term" value="P:phosphate ion transmembrane transport"/>
    <property type="evidence" value="ECO:0007669"/>
    <property type="project" value="InterPro"/>
</dbReference>
<organism evidence="7 8">
    <name type="scientific">Flexivirga endophytica</name>
    <dbReference type="NCBI Taxonomy" id="1849103"/>
    <lineage>
        <taxon>Bacteria</taxon>
        <taxon>Bacillati</taxon>
        <taxon>Actinomycetota</taxon>
        <taxon>Actinomycetes</taxon>
        <taxon>Micrococcales</taxon>
        <taxon>Dermacoccaceae</taxon>
        <taxon>Flexivirga</taxon>
    </lineage>
</organism>
<evidence type="ECO:0000313" key="8">
    <source>
        <dbReference type="Proteomes" id="UP000636793"/>
    </source>
</evidence>
<evidence type="ECO:0000256" key="2">
    <source>
        <dbReference type="ARBA" id="ARBA00022448"/>
    </source>
</evidence>
<dbReference type="Gene3D" id="3.40.190.10">
    <property type="entry name" value="Periplasmic binding protein-like II"/>
    <property type="match status" value="2"/>
</dbReference>
<protein>
    <recommendedName>
        <fullName evidence="4">Phosphate-binding protein</fullName>
    </recommendedName>
</protein>
<reference evidence="7" key="2">
    <citation type="submission" date="2020-09" db="EMBL/GenBank/DDBJ databases">
        <authorList>
            <person name="Sun Q."/>
            <person name="Zhou Y."/>
        </authorList>
    </citation>
    <scope>NUCLEOTIDE SEQUENCE</scope>
    <source>
        <strain evidence="7">CGMCC 1.15085</strain>
    </source>
</reference>
<accession>A0A916TFL3</accession>
<comment type="caution">
    <text evidence="7">The sequence shown here is derived from an EMBL/GenBank/DDBJ whole genome shotgun (WGS) entry which is preliminary data.</text>
</comment>
<keyword evidence="3 4" id="KW-0592">Phosphate transport</keyword>
<dbReference type="GO" id="GO:0042301">
    <property type="term" value="F:phosphate ion binding"/>
    <property type="evidence" value="ECO:0007669"/>
    <property type="project" value="InterPro"/>
</dbReference>
<dbReference type="NCBIfam" id="TIGR00975">
    <property type="entry name" value="3a0107s03"/>
    <property type="match status" value="1"/>
</dbReference>
<dbReference type="PANTHER" id="PTHR42996:SF1">
    <property type="entry name" value="PHOSPHATE-BINDING PROTEIN PSTS"/>
    <property type="match status" value="1"/>
</dbReference>
<feature type="binding site" evidence="5">
    <location>
        <position position="110"/>
    </location>
    <ligand>
        <name>phosphate</name>
        <dbReference type="ChEBI" id="CHEBI:43474"/>
    </ligand>
</feature>
<reference evidence="7" key="1">
    <citation type="journal article" date="2014" name="Int. J. Syst. Evol. Microbiol.">
        <title>Complete genome sequence of Corynebacterium casei LMG S-19264T (=DSM 44701T), isolated from a smear-ripened cheese.</title>
        <authorList>
            <consortium name="US DOE Joint Genome Institute (JGI-PGF)"/>
            <person name="Walter F."/>
            <person name="Albersmeier A."/>
            <person name="Kalinowski J."/>
            <person name="Ruckert C."/>
        </authorList>
    </citation>
    <scope>NUCLEOTIDE SEQUENCE</scope>
    <source>
        <strain evidence="7">CGMCC 1.15085</strain>
    </source>
</reference>
<dbReference type="AlphaFoldDB" id="A0A916TFL3"/>
<proteinExistence type="inferred from homology"/>
<comment type="similarity">
    <text evidence="1 4">Belongs to the PstS family.</text>
</comment>
<evidence type="ECO:0000313" key="7">
    <source>
        <dbReference type="EMBL" id="GGB43414.1"/>
    </source>
</evidence>
<dbReference type="Proteomes" id="UP000636793">
    <property type="component" value="Unassembled WGS sequence"/>
</dbReference>